<reference evidence="3" key="1">
    <citation type="submission" date="2023-03" db="EMBL/GenBank/DDBJ databases">
        <title>Actinorhabdospora filicis NBRC 111898.</title>
        <authorList>
            <person name="Ichikawa N."/>
            <person name="Sato H."/>
            <person name="Tonouchi N."/>
        </authorList>
    </citation>
    <scope>NUCLEOTIDE SEQUENCE</scope>
    <source>
        <strain evidence="3">NBRC 111898</strain>
    </source>
</reference>
<keyword evidence="2" id="KW-1133">Transmembrane helix</keyword>
<feature type="region of interest" description="Disordered" evidence="1">
    <location>
        <begin position="56"/>
        <end position="125"/>
    </location>
</feature>
<feature type="compositionally biased region" description="Basic and acidic residues" evidence="1">
    <location>
        <begin position="104"/>
        <end position="117"/>
    </location>
</feature>
<evidence type="ECO:0000256" key="1">
    <source>
        <dbReference type="SAM" id="MobiDB-lite"/>
    </source>
</evidence>
<feature type="compositionally biased region" description="Basic and acidic residues" evidence="1">
    <location>
        <begin position="60"/>
        <end position="69"/>
    </location>
</feature>
<evidence type="ECO:0000313" key="4">
    <source>
        <dbReference type="Proteomes" id="UP001165079"/>
    </source>
</evidence>
<dbReference type="Proteomes" id="UP001165079">
    <property type="component" value="Unassembled WGS sequence"/>
</dbReference>
<dbReference type="AlphaFoldDB" id="A0A9W6SFH9"/>
<evidence type="ECO:0000313" key="3">
    <source>
        <dbReference type="EMBL" id="GLZ75363.1"/>
    </source>
</evidence>
<dbReference type="RefSeq" id="WP_285660600.1">
    <property type="nucleotide sequence ID" value="NZ_BSTX01000001.1"/>
</dbReference>
<sequence length="211" mass="22391">MIVGSLLILVAAAGLLVAGLMNANDTFLILSIVASVVAGAGLFFGARAAARYGDEDDVAEAERAPRVREPAFPPRRRLEARTPAKDDFDGDEAEPVAPVQPSAAEREVLPPEIRPEPELEPEDEPVEIDLSDEPAELPVSRIDATRLAGLTVPVQVVDGRPRFHLAGCVHLLGKEDEALPVNEAVELGFTPCALCEPTAEVLADLAVRSGH</sequence>
<keyword evidence="2" id="KW-0472">Membrane</keyword>
<protein>
    <submittedName>
        <fullName evidence="3">Uncharacterized protein</fullName>
    </submittedName>
</protein>
<comment type="caution">
    <text evidence="3">The sequence shown here is derived from an EMBL/GenBank/DDBJ whole genome shotgun (WGS) entry which is preliminary data.</text>
</comment>
<organism evidence="3 4">
    <name type="scientific">Actinorhabdospora filicis</name>
    <dbReference type="NCBI Taxonomy" id="1785913"/>
    <lineage>
        <taxon>Bacteria</taxon>
        <taxon>Bacillati</taxon>
        <taxon>Actinomycetota</taxon>
        <taxon>Actinomycetes</taxon>
        <taxon>Micromonosporales</taxon>
        <taxon>Micromonosporaceae</taxon>
        <taxon>Actinorhabdospora</taxon>
    </lineage>
</organism>
<feature type="compositionally biased region" description="Basic and acidic residues" evidence="1">
    <location>
        <begin position="76"/>
        <end position="87"/>
    </location>
</feature>
<gene>
    <name evidence="3" type="ORF">Afil01_01700</name>
</gene>
<keyword evidence="2" id="KW-0812">Transmembrane</keyword>
<feature type="transmembrane region" description="Helical" evidence="2">
    <location>
        <begin position="28"/>
        <end position="46"/>
    </location>
</feature>
<name>A0A9W6SFH9_9ACTN</name>
<keyword evidence="4" id="KW-1185">Reference proteome</keyword>
<proteinExistence type="predicted"/>
<accession>A0A9W6SFH9</accession>
<evidence type="ECO:0000256" key="2">
    <source>
        <dbReference type="SAM" id="Phobius"/>
    </source>
</evidence>
<dbReference type="EMBL" id="BSTX01000001">
    <property type="protein sequence ID" value="GLZ75363.1"/>
    <property type="molecule type" value="Genomic_DNA"/>
</dbReference>